<proteinExistence type="predicted"/>
<comment type="caution">
    <text evidence="1">The sequence shown here is derived from an EMBL/GenBank/DDBJ whole genome shotgun (WGS) entry which is preliminary data.</text>
</comment>
<name>A0A426XJT6_ENSVE</name>
<accession>A0A426XJT6</accession>
<organism evidence="1 2">
    <name type="scientific">Ensete ventricosum</name>
    <name type="common">Abyssinian banana</name>
    <name type="synonym">Musa ensete</name>
    <dbReference type="NCBI Taxonomy" id="4639"/>
    <lineage>
        <taxon>Eukaryota</taxon>
        <taxon>Viridiplantae</taxon>
        <taxon>Streptophyta</taxon>
        <taxon>Embryophyta</taxon>
        <taxon>Tracheophyta</taxon>
        <taxon>Spermatophyta</taxon>
        <taxon>Magnoliopsida</taxon>
        <taxon>Liliopsida</taxon>
        <taxon>Zingiberales</taxon>
        <taxon>Musaceae</taxon>
        <taxon>Ensete</taxon>
    </lineage>
</organism>
<sequence length="127" mass="14246">MSASGAHRGYREFTRIAQGSSSEEDQDSSKDCWRWGFRRCSGISPEFARRFAEGIEKLARNMSGDFRKKTIGLVARIPEAVGLVGGLVFTQRRSVVDAGVPQGLGSGRRPFVPNHYKNYEFIFCFAY</sequence>
<evidence type="ECO:0000313" key="2">
    <source>
        <dbReference type="Proteomes" id="UP000287651"/>
    </source>
</evidence>
<evidence type="ECO:0000313" key="1">
    <source>
        <dbReference type="EMBL" id="RRT39778.1"/>
    </source>
</evidence>
<dbReference type="AlphaFoldDB" id="A0A426XJT6"/>
<reference evidence="1 2" key="1">
    <citation type="journal article" date="2014" name="Agronomy (Basel)">
        <title>A Draft Genome Sequence for Ensete ventricosum, the Drought-Tolerant Tree Against Hunger.</title>
        <authorList>
            <person name="Harrison J."/>
            <person name="Moore K.A."/>
            <person name="Paszkiewicz K."/>
            <person name="Jones T."/>
            <person name="Grant M."/>
            <person name="Ambacheew D."/>
            <person name="Muzemil S."/>
            <person name="Studholme D.J."/>
        </authorList>
    </citation>
    <scope>NUCLEOTIDE SEQUENCE [LARGE SCALE GENOMIC DNA]</scope>
</reference>
<dbReference type="EMBL" id="AMZH03019904">
    <property type="protein sequence ID" value="RRT39778.1"/>
    <property type="molecule type" value="Genomic_DNA"/>
</dbReference>
<protein>
    <submittedName>
        <fullName evidence="1">Uncharacterized protein</fullName>
    </submittedName>
</protein>
<dbReference type="Proteomes" id="UP000287651">
    <property type="component" value="Unassembled WGS sequence"/>
</dbReference>
<gene>
    <name evidence="1" type="ORF">B296_00014296</name>
</gene>